<gene>
    <name evidence="3" type="ORF">DDE18_04510</name>
</gene>
<dbReference type="SUPFAM" id="SSF89796">
    <property type="entry name" value="CoA-transferase family III (CaiB/BaiF)"/>
    <property type="match status" value="1"/>
</dbReference>
<sequence length="395" mass="42450">MNSGRSTYAGLRVVDFTGVIAGPMASMVLASLGAEVIKIERPARGDDSRHMPPFIEGDSAVYLAFNRNKRSVELDLRQPAGRDAAMRLVEQADVLIESFRPGKLDKLGFSYADVAALNPRLVYCSVSAYGAGPLGRALPGYDPVIQAFSGIMAATGHPDSPPSRVPVSLIDISTGMWAAMSIMAALERRHRTGRGEQVDATLVDAGFAMLANQIVAALETGQPPAPSGSAYSITAPYEAFRTSTGWTMIAAGNDAIFRRLCRALQSPETAEDARFATVEDRVRHRTELHELLEARTRALTNAELEQLLLEAEVPSSPVNTVIQALAHPLTVERDVLLDPSGGPEGKQLPRLPLEEPRQDSSWPPSLGADTIEVLQAAGLTQQQIDAVLRESHPAD</sequence>
<feature type="region of interest" description="Disordered" evidence="2">
    <location>
        <begin position="337"/>
        <end position="367"/>
    </location>
</feature>
<name>A0A2T8FD06_9ACTN</name>
<evidence type="ECO:0000313" key="3">
    <source>
        <dbReference type="EMBL" id="PVG83598.1"/>
    </source>
</evidence>
<comment type="caution">
    <text evidence="3">The sequence shown here is derived from an EMBL/GenBank/DDBJ whole genome shotgun (WGS) entry which is preliminary data.</text>
</comment>
<organism evidence="3 4">
    <name type="scientific">Nocardioides gansuensis</name>
    <dbReference type="NCBI Taxonomy" id="2138300"/>
    <lineage>
        <taxon>Bacteria</taxon>
        <taxon>Bacillati</taxon>
        <taxon>Actinomycetota</taxon>
        <taxon>Actinomycetes</taxon>
        <taxon>Propionibacteriales</taxon>
        <taxon>Nocardioidaceae</taxon>
        <taxon>Nocardioides</taxon>
    </lineage>
</organism>
<dbReference type="InterPro" id="IPR044855">
    <property type="entry name" value="CoA-Trfase_III_dom3_sf"/>
</dbReference>
<dbReference type="Proteomes" id="UP000246018">
    <property type="component" value="Unassembled WGS sequence"/>
</dbReference>
<dbReference type="RefSeq" id="WP_116571072.1">
    <property type="nucleotide sequence ID" value="NZ_QDGZ01000002.1"/>
</dbReference>
<evidence type="ECO:0000256" key="1">
    <source>
        <dbReference type="ARBA" id="ARBA00022679"/>
    </source>
</evidence>
<reference evidence="3 4" key="1">
    <citation type="submission" date="2018-04" db="EMBL/GenBank/DDBJ databases">
        <title>Genome of Nocardioides gansuensis WSJ-1.</title>
        <authorList>
            <person name="Wu S."/>
            <person name="Wang G."/>
        </authorList>
    </citation>
    <scope>NUCLEOTIDE SEQUENCE [LARGE SCALE GENOMIC DNA]</scope>
    <source>
        <strain evidence="3 4">WSJ-1</strain>
    </source>
</reference>
<keyword evidence="4" id="KW-1185">Reference proteome</keyword>
<dbReference type="Gene3D" id="3.30.1540.10">
    <property type="entry name" value="formyl-coa transferase, domain 3"/>
    <property type="match status" value="1"/>
</dbReference>
<dbReference type="InterPro" id="IPR050483">
    <property type="entry name" value="CoA-transferase_III_domain"/>
</dbReference>
<keyword evidence="1 3" id="KW-0808">Transferase</keyword>
<dbReference type="InterPro" id="IPR023606">
    <property type="entry name" value="CoA-Trfase_III_dom_1_sf"/>
</dbReference>
<accession>A0A2T8FD06</accession>
<dbReference type="GO" id="GO:0008410">
    <property type="term" value="F:CoA-transferase activity"/>
    <property type="evidence" value="ECO:0007669"/>
    <property type="project" value="TreeGrafter"/>
</dbReference>
<proteinExistence type="predicted"/>
<evidence type="ECO:0000256" key="2">
    <source>
        <dbReference type="SAM" id="MobiDB-lite"/>
    </source>
</evidence>
<dbReference type="Gene3D" id="3.40.50.10540">
    <property type="entry name" value="Crotonobetainyl-coa:carnitine coa-transferase, domain 1"/>
    <property type="match status" value="1"/>
</dbReference>
<dbReference type="EMBL" id="QDGZ01000002">
    <property type="protein sequence ID" value="PVG83598.1"/>
    <property type="molecule type" value="Genomic_DNA"/>
</dbReference>
<dbReference type="OrthoDB" id="3561197at2"/>
<dbReference type="Pfam" id="PF02515">
    <property type="entry name" value="CoA_transf_3"/>
    <property type="match status" value="1"/>
</dbReference>
<evidence type="ECO:0000313" key="4">
    <source>
        <dbReference type="Proteomes" id="UP000246018"/>
    </source>
</evidence>
<protein>
    <submittedName>
        <fullName evidence="3">CoA transferase</fullName>
    </submittedName>
</protein>
<dbReference type="PANTHER" id="PTHR48207">
    <property type="entry name" value="SUCCINATE--HYDROXYMETHYLGLUTARATE COA-TRANSFERASE"/>
    <property type="match status" value="1"/>
</dbReference>
<dbReference type="InterPro" id="IPR003673">
    <property type="entry name" value="CoA-Trfase_fam_III"/>
</dbReference>
<dbReference type="PANTHER" id="PTHR48207:SF3">
    <property type="entry name" value="SUCCINATE--HYDROXYMETHYLGLUTARATE COA-TRANSFERASE"/>
    <property type="match status" value="1"/>
</dbReference>
<dbReference type="AlphaFoldDB" id="A0A2T8FD06"/>